<feature type="domain" description="DUF3475" evidence="2">
    <location>
        <begin position="121"/>
        <end position="177"/>
    </location>
</feature>
<dbReference type="InterPro" id="IPR045021">
    <property type="entry name" value="PSI1/2/3"/>
</dbReference>
<dbReference type="InterPro" id="IPR007700">
    <property type="entry name" value="DUF668"/>
</dbReference>
<evidence type="ECO:0008006" key="5">
    <source>
        <dbReference type="Google" id="ProtNLM"/>
    </source>
</evidence>
<dbReference type="GO" id="GO:0045927">
    <property type="term" value="P:positive regulation of growth"/>
    <property type="evidence" value="ECO:0007669"/>
    <property type="project" value="InterPro"/>
</dbReference>
<name>A0AA88AHB8_FICCA</name>
<comment type="caution">
    <text evidence="3">The sequence shown here is derived from an EMBL/GenBank/DDBJ whole genome shotgun (WGS) entry which is preliminary data.</text>
</comment>
<evidence type="ECO:0000313" key="4">
    <source>
        <dbReference type="Proteomes" id="UP001187192"/>
    </source>
</evidence>
<keyword evidence="4" id="KW-1185">Reference proteome</keyword>
<accession>A0AA88AHB8</accession>
<evidence type="ECO:0000259" key="2">
    <source>
        <dbReference type="Pfam" id="PF11961"/>
    </source>
</evidence>
<dbReference type="PANTHER" id="PTHR31730:SF32">
    <property type="entry name" value="PROTEIN PSK SIMULATOR 1"/>
    <property type="match status" value="1"/>
</dbReference>
<dbReference type="Pfam" id="PF11961">
    <property type="entry name" value="DUF3475"/>
    <property type="match status" value="1"/>
</dbReference>
<feature type="domain" description="DUF668" evidence="1">
    <location>
        <begin position="366"/>
        <end position="449"/>
    </location>
</feature>
<sequence>MPGIRNRVRGPSLVIDYQANGNNVELSTETENCTTQSIVRNVISLRSKVFSRANSLDSCNAFPCLPKQAAAPKVSRLGRAGSFWFEKAVEILDTVGSRVKDLNNSGSFTTGVTVKDNKIAILAFEVGNTIIKGAKLMDSLSENGLESLKSDRLQSIGVRMLVTEDMDELLRIAEADKREELEKFSREVIRLGNHCKDPQWHNLDRYFKKLELDRDLTQDKCLNAESTIQHLMTLVKQTAELFKELLMLDKVEQDYREKLKEDGTNVAQREVNSFPLTHNGSLTHPRRFSVLPVKMLVDIASIRAELETQRKLIISLKKKSLWSKNFEEVIKSLVDIVHFLHLKIHDAFGSADCYQPLEGSQSNNNRLGPTGIAFNYAHIIRQIDTLVSLSSPVPKSVKDDLYQRLPKDMKSALSTKLRSFHADDNQIPQIRANMEKTLQWLALMARNTTNDLQGFGWVREWENEGSEVYLKRAGHTDITRIETLYHADKERTEAYIVELLVSLHHLISQPRTGIVASSSGEPDHSPSKLTLKDHEMLDDVGKKISTPGISKSQNFDVSKTKLRIHQRLTKSSRESPTSETNNCSGVRWLSCSPVIDFDIDRNKALDVIDGLGTA</sequence>
<dbReference type="AlphaFoldDB" id="A0AA88AHB8"/>
<dbReference type="InterPro" id="IPR021864">
    <property type="entry name" value="DUF3475"/>
</dbReference>
<dbReference type="PANTHER" id="PTHR31730">
    <property type="entry name" value="OS01G0873900 PROTEIN"/>
    <property type="match status" value="1"/>
</dbReference>
<dbReference type="Proteomes" id="UP001187192">
    <property type="component" value="Unassembled WGS sequence"/>
</dbReference>
<reference evidence="3" key="1">
    <citation type="submission" date="2023-07" db="EMBL/GenBank/DDBJ databases">
        <title>draft genome sequence of fig (Ficus carica).</title>
        <authorList>
            <person name="Takahashi T."/>
            <person name="Nishimura K."/>
        </authorList>
    </citation>
    <scope>NUCLEOTIDE SEQUENCE</scope>
</reference>
<evidence type="ECO:0000313" key="3">
    <source>
        <dbReference type="EMBL" id="GMN51945.1"/>
    </source>
</evidence>
<dbReference type="EMBL" id="BTGU01000039">
    <property type="protein sequence ID" value="GMN51945.1"/>
    <property type="molecule type" value="Genomic_DNA"/>
</dbReference>
<organism evidence="3 4">
    <name type="scientific">Ficus carica</name>
    <name type="common">Common fig</name>
    <dbReference type="NCBI Taxonomy" id="3494"/>
    <lineage>
        <taxon>Eukaryota</taxon>
        <taxon>Viridiplantae</taxon>
        <taxon>Streptophyta</taxon>
        <taxon>Embryophyta</taxon>
        <taxon>Tracheophyta</taxon>
        <taxon>Spermatophyta</taxon>
        <taxon>Magnoliopsida</taxon>
        <taxon>eudicotyledons</taxon>
        <taxon>Gunneridae</taxon>
        <taxon>Pentapetalae</taxon>
        <taxon>rosids</taxon>
        <taxon>fabids</taxon>
        <taxon>Rosales</taxon>
        <taxon>Moraceae</taxon>
        <taxon>Ficeae</taxon>
        <taxon>Ficus</taxon>
    </lineage>
</organism>
<proteinExistence type="predicted"/>
<protein>
    <recommendedName>
        <fullName evidence="5">DUF3475 domain-containing protein</fullName>
    </recommendedName>
</protein>
<dbReference type="Pfam" id="PF05003">
    <property type="entry name" value="DUF668"/>
    <property type="match status" value="1"/>
</dbReference>
<gene>
    <name evidence="3" type="ORF">TIFTF001_021102</name>
</gene>
<evidence type="ECO:0000259" key="1">
    <source>
        <dbReference type="Pfam" id="PF05003"/>
    </source>
</evidence>